<dbReference type="EMBL" id="JBHUEL010000002">
    <property type="protein sequence ID" value="MFD1765405.1"/>
    <property type="molecule type" value="Genomic_DNA"/>
</dbReference>
<protein>
    <recommendedName>
        <fullName evidence="4">Cell division protein FtsL</fullName>
    </recommendedName>
</protein>
<proteinExistence type="predicted"/>
<dbReference type="Proteomes" id="UP001597215">
    <property type="component" value="Unassembled WGS sequence"/>
</dbReference>
<feature type="compositionally biased region" description="Basic and acidic residues" evidence="1">
    <location>
        <begin position="155"/>
        <end position="200"/>
    </location>
</feature>
<dbReference type="RefSeq" id="WP_381510653.1">
    <property type="nucleotide sequence ID" value="NZ_JBHUEL010000002.1"/>
</dbReference>
<name>A0ABW4M9G8_9SPHN</name>
<reference evidence="3" key="1">
    <citation type="journal article" date="2019" name="Int. J. Syst. Evol. Microbiol.">
        <title>The Global Catalogue of Microorganisms (GCM) 10K type strain sequencing project: providing services to taxonomists for standard genome sequencing and annotation.</title>
        <authorList>
            <consortium name="The Broad Institute Genomics Platform"/>
            <consortium name="The Broad Institute Genome Sequencing Center for Infectious Disease"/>
            <person name="Wu L."/>
            <person name="Ma J."/>
        </authorList>
    </citation>
    <scope>NUCLEOTIDE SEQUENCE [LARGE SCALE GENOMIC DNA]</scope>
    <source>
        <strain evidence="3">CGMCC 1.12449</strain>
    </source>
</reference>
<evidence type="ECO:0000313" key="2">
    <source>
        <dbReference type="EMBL" id="MFD1765405.1"/>
    </source>
</evidence>
<gene>
    <name evidence="2" type="ORF">ACFSAG_00940</name>
</gene>
<evidence type="ECO:0000256" key="1">
    <source>
        <dbReference type="SAM" id="MobiDB-lite"/>
    </source>
</evidence>
<sequence>MTLAMKRLKNLGWLALVFMVAVLLYPLSLNVAALHSDLTRIDRDILETKQEINFLQAEIRTRASVAQLEEWNELLYGYEPPRADQFIDGERGLASLSGSEPLVKPVLVAVDTPAGEIGGGGAAESSILADASAAIRSVTSVEKVDAKPVQPTEAQKPKETKAKAAEPATRTERLARMDDKLLSDNLMREIQSKSEKERRR</sequence>
<feature type="region of interest" description="Disordered" evidence="1">
    <location>
        <begin position="146"/>
        <end position="200"/>
    </location>
</feature>
<comment type="caution">
    <text evidence="2">The sequence shown here is derived from an EMBL/GenBank/DDBJ whole genome shotgun (WGS) entry which is preliminary data.</text>
</comment>
<keyword evidence="3" id="KW-1185">Reference proteome</keyword>
<accession>A0ABW4M9G8</accession>
<evidence type="ECO:0000313" key="3">
    <source>
        <dbReference type="Proteomes" id="UP001597215"/>
    </source>
</evidence>
<evidence type="ECO:0008006" key="4">
    <source>
        <dbReference type="Google" id="ProtNLM"/>
    </source>
</evidence>
<organism evidence="2 3">
    <name type="scientific">Sphingorhabdus buctiana</name>
    <dbReference type="NCBI Taxonomy" id="1508805"/>
    <lineage>
        <taxon>Bacteria</taxon>
        <taxon>Pseudomonadati</taxon>
        <taxon>Pseudomonadota</taxon>
        <taxon>Alphaproteobacteria</taxon>
        <taxon>Sphingomonadales</taxon>
        <taxon>Sphingomonadaceae</taxon>
        <taxon>Sphingorhabdus</taxon>
    </lineage>
</organism>